<dbReference type="InterPro" id="IPR057485">
    <property type="entry name" value="YbiO-like_TM1"/>
</dbReference>
<dbReference type="AlphaFoldDB" id="A0A7C9V227"/>
<evidence type="ECO:0000259" key="10">
    <source>
        <dbReference type="Pfam" id="PF21082"/>
    </source>
</evidence>
<feature type="transmembrane region" description="Helical" evidence="7">
    <location>
        <begin position="521"/>
        <end position="538"/>
    </location>
</feature>
<feature type="transmembrane region" description="Helical" evidence="7">
    <location>
        <begin position="329"/>
        <end position="347"/>
    </location>
</feature>
<keyword evidence="5 7" id="KW-1133">Transmembrane helix</keyword>
<evidence type="ECO:0000313" key="13">
    <source>
        <dbReference type="EMBL" id="NFV82071.1"/>
    </source>
</evidence>
<evidence type="ECO:0000256" key="7">
    <source>
        <dbReference type="SAM" id="Phobius"/>
    </source>
</evidence>
<dbReference type="InterPro" id="IPR049142">
    <property type="entry name" value="MS_channel_1st"/>
</dbReference>
<keyword evidence="3" id="KW-1003">Cell membrane</keyword>
<evidence type="ECO:0000256" key="2">
    <source>
        <dbReference type="ARBA" id="ARBA00008017"/>
    </source>
</evidence>
<proteinExistence type="inferred from homology"/>
<dbReference type="InterPro" id="IPR010920">
    <property type="entry name" value="LSM_dom_sf"/>
</dbReference>
<feature type="transmembrane region" description="Helical" evidence="7">
    <location>
        <begin position="402"/>
        <end position="425"/>
    </location>
</feature>
<evidence type="ECO:0000259" key="11">
    <source>
        <dbReference type="Pfam" id="PF21088"/>
    </source>
</evidence>
<feature type="domain" description="Mechanosensitive ion channel MscS" evidence="9">
    <location>
        <begin position="542"/>
        <end position="605"/>
    </location>
</feature>
<feature type="domain" description="Mechanosensitive ion channel transmembrane helices 2/3" evidence="11">
    <location>
        <begin position="500"/>
        <end position="540"/>
    </location>
</feature>
<organism evidence="13 14">
    <name type="scientific">Magnetospirillum aberrantis SpK</name>
    <dbReference type="NCBI Taxonomy" id="908842"/>
    <lineage>
        <taxon>Bacteria</taxon>
        <taxon>Pseudomonadati</taxon>
        <taxon>Pseudomonadota</taxon>
        <taxon>Alphaproteobacteria</taxon>
        <taxon>Rhodospirillales</taxon>
        <taxon>Rhodospirillaceae</taxon>
        <taxon>Magnetospirillum</taxon>
    </lineage>
</organism>
<feature type="signal peptide" evidence="8">
    <location>
        <begin position="1"/>
        <end position="28"/>
    </location>
</feature>
<evidence type="ECO:0000256" key="3">
    <source>
        <dbReference type="ARBA" id="ARBA00022475"/>
    </source>
</evidence>
<dbReference type="EMBL" id="JAAIYP010000045">
    <property type="protein sequence ID" value="NFV82071.1"/>
    <property type="molecule type" value="Genomic_DNA"/>
</dbReference>
<dbReference type="SUPFAM" id="SSF50182">
    <property type="entry name" value="Sm-like ribonucleoproteins"/>
    <property type="match status" value="1"/>
</dbReference>
<dbReference type="InterPro" id="IPR023408">
    <property type="entry name" value="MscS_beta-dom_sf"/>
</dbReference>
<dbReference type="PANTHER" id="PTHR30460">
    <property type="entry name" value="MODERATE CONDUCTANCE MECHANOSENSITIVE CHANNEL YBIO"/>
    <property type="match status" value="1"/>
</dbReference>
<feature type="transmembrane region" description="Helical" evidence="7">
    <location>
        <begin position="129"/>
        <end position="147"/>
    </location>
</feature>
<name>A0A7C9V227_9PROT</name>
<feature type="domain" description="Mechanosensitive ion channel MscS C-terminal" evidence="10">
    <location>
        <begin position="612"/>
        <end position="699"/>
    </location>
</feature>
<protein>
    <submittedName>
        <fullName evidence="13">Mechanosensitive ion channel</fullName>
    </submittedName>
</protein>
<evidence type="ECO:0000313" key="14">
    <source>
        <dbReference type="Proteomes" id="UP000480684"/>
    </source>
</evidence>
<dbReference type="InterPro" id="IPR045276">
    <property type="entry name" value="YbiO_bact"/>
</dbReference>
<dbReference type="InterPro" id="IPR049278">
    <property type="entry name" value="MS_channel_C"/>
</dbReference>
<comment type="caution">
    <text evidence="13">The sequence shown here is derived from an EMBL/GenBank/DDBJ whole genome shotgun (WGS) entry which is preliminary data.</text>
</comment>
<dbReference type="InterPro" id="IPR006685">
    <property type="entry name" value="MscS_channel_2nd"/>
</dbReference>
<evidence type="ECO:0000256" key="5">
    <source>
        <dbReference type="ARBA" id="ARBA00022989"/>
    </source>
</evidence>
<keyword evidence="4 7" id="KW-0812">Transmembrane</keyword>
<accession>A0A7C9V227</accession>
<keyword evidence="8" id="KW-0732">Signal</keyword>
<comment type="subcellular location">
    <subcellularLocation>
        <location evidence="1">Cell membrane</location>
        <topology evidence="1">Multi-pass membrane protein</topology>
    </subcellularLocation>
</comment>
<evidence type="ECO:0000256" key="1">
    <source>
        <dbReference type="ARBA" id="ARBA00004651"/>
    </source>
</evidence>
<evidence type="ECO:0000256" key="8">
    <source>
        <dbReference type="SAM" id="SignalP"/>
    </source>
</evidence>
<feature type="transmembrane region" description="Helical" evidence="7">
    <location>
        <begin position="359"/>
        <end position="381"/>
    </location>
</feature>
<dbReference type="GO" id="GO:0005886">
    <property type="term" value="C:plasma membrane"/>
    <property type="evidence" value="ECO:0007669"/>
    <property type="project" value="UniProtKB-SubCell"/>
</dbReference>
<dbReference type="InterPro" id="IPR011014">
    <property type="entry name" value="MscS_channel_TM-2"/>
</dbReference>
<keyword evidence="6 7" id="KW-0472">Membrane</keyword>
<feature type="transmembrane region" description="Helical" evidence="7">
    <location>
        <begin position="206"/>
        <end position="229"/>
    </location>
</feature>
<dbReference type="Pfam" id="PF21082">
    <property type="entry name" value="MS_channel_3rd"/>
    <property type="match status" value="1"/>
</dbReference>
<dbReference type="Gene3D" id="1.10.287.1260">
    <property type="match status" value="1"/>
</dbReference>
<dbReference type="Gene3D" id="3.30.70.100">
    <property type="match status" value="1"/>
</dbReference>
<dbReference type="SUPFAM" id="SSF82689">
    <property type="entry name" value="Mechanosensitive channel protein MscS (YggB), C-terminal domain"/>
    <property type="match status" value="1"/>
</dbReference>
<dbReference type="PANTHER" id="PTHR30460:SF0">
    <property type="entry name" value="MODERATE CONDUCTANCE MECHANOSENSITIVE CHANNEL YBIO"/>
    <property type="match status" value="1"/>
</dbReference>
<feature type="transmembrane region" description="Helical" evidence="7">
    <location>
        <begin position="256"/>
        <end position="276"/>
    </location>
</feature>
<dbReference type="Pfam" id="PF21088">
    <property type="entry name" value="MS_channel_1st"/>
    <property type="match status" value="1"/>
</dbReference>
<gene>
    <name evidence="13" type="ORF">G4223_18330</name>
</gene>
<dbReference type="Gene3D" id="2.30.30.60">
    <property type="match status" value="1"/>
</dbReference>
<reference evidence="13 14" key="1">
    <citation type="submission" date="2020-02" db="EMBL/GenBank/DDBJ databases">
        <authorList>
            <person name="Dziuba M."/>
            <person name="Kuznetsov B."/>
            <person name="Mardanov A."/>
            <person name="Ravin N."/>
            <person name="Grouzdev D."/>
        </authorList>
    </citation>
    <scope>NUCLEOTIDE SEQUENCE [LARGE SCALE GENOMIC DNA]</scope>
    <source>
        <strain evidence="13 14">SpK</strain>
    </source>
</reference>
<dbReference type="Pfam" id="PF00924">
    <property type="entry name" value="MS_channel_2nd"/>
    <property type="match status" value="1"/>
</dbReference>
<evidence type="ECO:0000256" key="4">
    <source>
        <dbReference type="ARBA" id="ARBA00022692"/>
    </source>
</evidence>
<evidence type="ECO:0000259" key="9">
    <source>
        <dbReference type="Pfam" id="PF00924"/>
    </source>
</evidence>
<sequence length="736" mass="78719">MNRMLAQTCAALLLALSVVLSIPVPALAQQDAATGSEMRAEELQKLVSTLEDDGERQRLVQQLKGLVAAQRQGRMAEEPSLFGAVGERFAAFGDDVLDGVAALRNLPVLGTSISRHLSDPDLRARWLGIAWRLTALLAVGVLVDQFLTRTLRRVERLTIPRVDASVLERVPLGLVRAALRTLPIGGAAAAAHGMVAVLALSGSVRVAGGMMVAAYVAARLLMVLARLVVAPRTPSLRLLPVDDETAEYLVIWSRRLAGVGVFGTLAVESARLLGLPRGAADMLFKTLGLAMATMLVIFIMQNRHAVARALRGGDTGGRLSVLRRRFAEIWHILAALYVAAGYGVWALKVQGGFDFMMRASVLSVVVLVVAGMVSAALARLIERGFAISQDARSEFPLLEARANRYLPVLHVVLRGAVILLTLLALAQVWGLDTLGMLTSDGGRRVVSAVISIAAVLVGALVVWELASGAIERYLDAIDGDGNLVQRSARVRTLLPLLRNALFVVLVVMVSLIVLSELGVNIAPLLAGAGVVGVAIGFGSQKLVQDVITGAFILFEDTMAVGDVVSLGGHSGVVEAMSIRAIRLRDFSGAVHTIPFSGVSDVVNMTKDFSFAVFEVGVAYREDTDAVTAVLGELGAELQADAEYGPLILEPLEIVGVDRFDASSVVIKARFKTLPIKQWSVMREFNRRMKKRFDELGIEIPFPQTTLWFGEDKQGKAPPARVAAMALGAPDPAVRMD</sequence>
<dbReference type="Pfam" id="PF25392">
    <property type="entry name" value="MS_channel_TM1"/>
    <property type="match status" value="1"/>
</dbReference>
<dbReference type="Proteomes" id="UP000480684">
    <property type="component" value="Unassembled WGS sequence"/>
</dbReference>
<dbReference type="GO" id="GO:0008381">
    <property type="term" value="F:mechanosensitive monoatomic ion channel activity"/>
    <property type="evidence" value="ECO:0007669"/>
    <property type="project" value="InterPro"/>
</dbReference>
<comment type="similarity">
    <text evidence="2">Belongs to the MscS (TC 1.A.23) family.</text>
</comment>
<feature type="transmembrane region" description="Helical" evidence="7">
    <location>
        <begin position="282"/>
        <end position="300"/>
    </location>
</feature>
<feature type="chain" id="PRO_5028799643" evidence="8">
    <location>
        <begin position="29"/>
        <end position="736"/>
    </location>
</feature>
<feature type="transmembrane region" description="Helical" evidence="7">
    <location>
        <begin position="445"/>
        <end position="463"/>
    </location>
</feature>
<dbReference type="SUPFAM" id="SSF82861">
    <property type="entry name" value="Mechanosensitive channel protein MscS (YggB), transmembrane region"/>
    <property type="match status" value="1"/>
</dbReference>
<evidence type="ECO:0000259" key="12">
    <source>
        <dbReference type="Pfam" id="PF25392"/>
    </source>
</evidence>
<dbReference type="RefSeq" id="WP_163682731.1">
    <property type="nucleotide sequence ID" value="NZ_JAAIYP010000045.1"/>
</dbReference>
<feature type="transmembrane region" description="Helical" evidence="7">
    <location>
        <begin position="177"/>
        <end position="200"/>
    </location>
</feature>
<feature type="transmembrane region" description="Helical" evidence="7">
    <location>
        <begin position="496"/>
        <end position="515"/>
    </location>
</feature>
<feature type="domain" description="Moderate conductance mechanosensitive channel YbiO-like transmembrane helix 1" evidence="12">
    <location>
        <begin position="359"/>
        <end position="433"/>
    </location>
</feature>
<evidence type="ECO:0000256" key="6">
    <source>
        <dbReference type="ARBA" id="ARBA00023136"/>
    </source>
</evidence>
<keyword evidence="14" id="KW-1185">Reference proteome</keyword>
<dbReference type="InterPro" id="IPR011066">
    <property type="entry name" value="MscS_channel_C_sf"/>
</dbReference>